<dbReference type="EMBL" id="JAKELL010000151">
    <property type="protein sequence ID" value="KAH8979899.1"/>
    <property type="molecule type" value="Genomic_DNA"/>
</dbReference>
<keyword evidence="3" id="KW-1185">Reference proteome</keyword>
<dbReference type="AlphaFoldDB" id="A0AAD4L4H4"/>
<gene>
    <name evidence="2" type="ORF">EDB92DRAFT_324751</name>
</gene>
<name>A0AAD4L4H4_9AGAM</name>
<sequence length="589" mass="68061">MPSPPPYTCWASAEEWRAGFVILAANVDAIPTPPPRSGVVIGADGLWGAHEWTVYPQPHRPEFPYLAWIPLHLSGPSVLSGVLTHSVDKSMWRVHPGNSNIHVVNPDVLGKLTVEWTTLKAALQDPFGNISSHPRLPIQRPMKAYTRGFEALSRLKQDFGAWRDFVEVFRNLQRSLLELHAFLDWWRDISAGDCFRSPVRAPTRGAIFEDAHQYANYVQWSIRAFLLIHRSTFVLDPSRAVALSPRKLCSTQPMSLQPLLHSLHHWYYPPLVCDVVAELETAARGYAERLDCFNPTKEVKRKLEKKENKMNDEAGRRAKKAKANMDSLLTDNPELRRLTDAGAVPDWFPGIQDIWTHAVSHVSHLDLASQKSPRRFALPPLHLFWGGEPPNQRTYYYHYVLLFNEIRNRPERNLPGLTTQEWRSILGNTYWKKQWPRHDGNNPLAFDPNMFWKYGGSLLFGDVRSADITAGRYNPTSLLSCGCDVQLATADDTNIRQVVLYYLNSFHVYEEIREIERLQFPTTFEKRWQSQFHELNQILEMWDPSGGSVDPNFFRNEKVWRIWVQAVRDLVVDWDSFEQWNWGGFSKLW</sequence>
<keyword evidence="1" id="KW-0175">Coiled coil</keyword>
<evidence type="ECO:0000313" key="2">
    <source>
        <dbReference type="EMBL" id="KAH8979899.1"/>
    </source>
</evidence>
<proteinExistence type="predicted"/>
<accession>A0AAD4L4H4</accession>
<evidence type="ECO:0000256" key="1">
    <source>
        <dbReference type="SAM" id="Coils"/>
    </source>
</evidence>
<dbReference type="Proteomes" id="UP001201163">
    <property type="component" value="Unassembled WGS sequence"/>
</dbReference>
<comment type="caution">
    <text evidence="2">The sequence shown here is derived from an EMBL/GenBank/DDBJ whole genome shotgun (WGS) entry which is preliminary data.</text>
</comment>
<feature type="coiled-coil region" evidence="1">
    <location>
        <begin position="296"/>
        <end position="331"/>
    </location>
</feature>
<reference evidence="2" key="1">
    <citation type="submission" date="2022-01" db="EMBL/GenBank/DDBJ databases">
        <title>Comparative genomics reveals a dynamic genome evolution in the ectomycorrhizal milk-cap (Lactarius) mushrooms.</title>
        <authorList>
            <consortium name="DOE Joint Genome Institute"/>
            <person name="Lebreton A."/>
            <person name="Tang N."/>
            <person name="Kuo A."/>
            <person name="LaButti K."/>
            <person name="Drula E."/>
            <person name="Barry K."/>
            <person name="Clum A."/>
            <person name="Lipzen A."/>
            <person name="Mousain D."/>
            <person name="Ng V."/>
            <person name="Wang R."/>
            <person name="Wang X."/>
            <person name="Dai Y."/>
            <person name="Henrissat B."/>
            <person name="Grigoriev I.V."/>
            <person name="Guerin-Laguette A."/>
            <person name="Yu F."/>
            <person name="Martin F.M."/>
        </authorList>
    </citation>
    <scope>NUCLEOTIDE SEQUENCE</scope>
    <source>
        <strain evidence="2">QP</strain>
    </source>
</reference>
<organism evidence="2 3">
    <name type="scientific">Lactarius akahatsu</name>
    <dbReference type="NCBI Taxonomy" id="416441"/>
    <lineage>
        <taxon>Eukaryota</taxon>
        <taxon>Fungi</taxon>
        <taxon>Dikarya</taxon>
        <taxon>Basidiomycota</taxon>
        <taxon>Agaricomycotina</taxon>
        <taxon>Agaricomycetes</taxon>
        <taxon>Russulales</taxon>
        <taxon>Russulaceae</taxon>
        <taxon>Lactarius</taxon>
    </lineage>
</organism>
<protein>
    <submittedName>
        <fullName evidence="2">Uncharacterized protein</fullName>
    </submittedName>
</protein>
<evidence type="ECO:0000313" key="3">
    <source>
        <dbReference type="Proteomes" id="UP001201163"/>
    </source>
</evidence>